<dbReference type="OrthoDB" id="10413202at2759"/>
<sequence length="41" mass="4717">IILYHKVTNTKIASKDFQIALVKDLIQEAIDNESSSNRITW</sequence>
<evidence type="ECO:0000313" key="2">
    <source>
        <dbReference type="Proteomes" id="UP000789405"/>
    </source>
</evidence>
<dbReference type="Proteomes" id="UP000789405">
    <property type="component" value="Unassembled WGS sequence"/>
</dbReference>
<name>A0A9N9JTT7_9GLOM</name>
<dbReference type="AlphaFoldDB" id="A0A9N9JTT7"/>
<keyword evidence="2" id="KW-1185">Reference proteome</keyword>
<gene>
    <name evidence="1" type="ORF">DERYTH_LOCUS22333</name>
</gene>
<protein>
    <submittedName>
        <fullName evidence="1">13464_t:CDS:1</fullName>
    </submittedName>
</protein>
<feature type="non-terminal residue" evidence="1">
    <location>
        <position position="41"/>
    </location>
</feature>
<organism evidence="1 2">
    <name type="scientific">Dentiscutata erythropus</name>
    <dbReference type="NCBI Taxonomy" id="1348616"/>
    <lineage>
        <taxon>Eukaryota</taxon>
        <taxon>Fungi</taxon>
        <taxon>Fungi incertae sedis</taxon>
        <taxon>Mucoromycota</taxon>
        <taxon>Glomeromycotina</taxon>
        <taxon>Glomeromycetes</taxon>
        <taxon>Diversisporales</taxon>
        <taxon>Gigasporaceae</taxon>
        <taxon>Dentiscutata</taxon>
    </lineage>
</organism>
<feature type="non-terminal residue" evidence="1">
    <location>
        <position position="1"/>
    </location>
</feature>
<accession>A0A9N9JTT7</accession>
<evidence type="ECO:0000313" key="1">
    <source>
        <dbReference type="EMBL" id="CAG8795737.1"/>
    </source>
</evidence>
<comment type="caution">
    <text evidence="1">The sequence shown here is derived from an EMBL/GenBank/DDBJ whole genome shotgun (WGS) entry which is preliminary data.</text>
</comment>
<reference evidence="1" key="1">
    <citation type="submission" date="2021-06" db="EMBL/GenBank/DDBJ databases">
        <authorList>
            <person name="Kallberg Y."/>
            <person name="Tangrot J."/>
            <person name="Rosling A."/>
        </authorList>
    </citation>
    <scope>NUCLEOTIDE SEQUENCE</scope>
    <source>
        <strain evidence="1">MA453B</strain>
    </source>
</reference>
<dbReference type="EMBL" id="CAJVPY010030726">
    <property type="protein sequence ID" value="CAG8795737.1"/>
    <property type="molecule type" value="Genomic_DNA"/>
</dbReference>
<proteinExistence type="predicted"/>